<reference evidence="2" key="1">
    <citation type="submission" date="2014-09" db="EMBL/GenBank/DDBJ databases">
        <title>Genome sequence of the luminous mushroom Mycena chlorophos for searching fungal bioluminescence genes.</title>
        <authorList>
            <person name="Tanaka Y."/>
            <person name="Kasuga D."/>
            <person name="Oba Y."/>
            <person name="Hase S."/>
            <person name="Sato K."/>
            <person name="Oba Y."/>
            <person name="Sakakibara Y."/>
        </authorList>
    </citation>
    <scope>NUCLEOTIDE SEQUENCE</scope>
</reference>
<protein>
    <recommendedName>
        <fullName evidence="4">C2H2-type domain-containing protein</fullName>
    </recommendedName>
</protein>
<feature type="region of interest" description="Disordered" evidence="1">
    <location>
        <begin position="107"/>
        <end position="142"/>
    </location>
</feature>
<evidence type="ECO:0000313" key="2">
    <source>
        <dbReference type="EMBL" id="GAT48849.1"/>
    </source>
</evidence>
<name>A0ABQ0LEC0_MYCCL</name>
<evidence type="ECO:0000313" key="3">
    <source>
        <dbReference type="Proteomes" id="UP000815677"/>
    </source>
</evidence>
<dbReference type="EMBL" id="DF844984">
    <property type="protein sequence ID" value="GAT48849.1"/>
    <property type="molecule type" value="Genomic_DNA"/>
</dbReference>
<organism evidence="2 3">
    <name type="scientific">Mycena chlorophos</name>
    <name type="common">Agaric fungus</name>
    <name type="synonym">Agaricus chlorophos</name>
    <dbReference type="NCBI Taxonomy" id="658473"/>
    <lineage>
        <taxon>Eukaryota</taxon>
        <taxon>Fungi</taxon>
        <taxon>Dikarya</taxon>
        <taxon>Basidiomycota</taxon>
        <taxon>Agaricomycotina</taxon>
        <taxon>Agaricomycetes</taxon>
        <taxon>Agaricomycetidae</taxon>
        <taxon>Agaricales</taxon>
        <taxon>Marasmiineae</taxon>
        <taxon>Mycenaceae</taxon>
        <taxon>Mycena</taxon>
    </lineage>
</organism>
<evidence type="ECO:0000256" key="1">
    <source>
        <dbReference type="SAM" id="MobiDB-lite"/>
    </source>
</evidence>
<gene>
    <name evidence="2" type="ORF">MCHLO_06221</name>
</gene>
<sequence length="233" mass="25298">MTNTSLAHCTICDEFFPNSESLETHIASSSLHPSCVSCNRRFRNSRILSMHLACAAAHLVEPHWQPGRDAESQTRAEDLLDDGDDVLLSAPGDNGFLYPWQWFQAGGDQEPREESSGPEGAIAAGTGPGSPSDHDYSNWWDSFSDSDASEEDGCSCSATTSEPETLLAVESYEYEDKLGESKADIALRAGLDPQCVPLALALDWELESNHDDAGLSAMSTGRILRDGCRRNTI</sequence>
<proteinExistence type="predicted"/>
<keyword evidence="3" id="KW-1185">Reference proteome</keyword>
<evidence type="ECO:0008006" key="4">
    <source>
        <dbReference type="Google" id="ProtNLM"/>
    </source>
</evidence>
<accession>A0ABQ0LEC0</accession>
<dbReference type="Proteomes" id="UP000815677">
    <property type="component" value="Unassembled WGS sequence"/>
</dbReference>